<accession>A0A2P5EQ51</accession>
<evidence type="ECO:0000256" key="1">
    <source>
        <dbReference type="SAM" id="MobiDB-lite"/>
    </source>
</evidence>
<gene>
    <name evidence="2" type="ORF">TorRG33x02_165980</name>
</gene>
<protein>
    <submittedName>
        <fullName evidence="2">Uncharacterized protein</fullName>
    </submittedName>
</protein>
<sequence>MRIEVNSSRDLRGNLPSTSQGALDEKLGLSRSLEKHSTIATDLDSNTTVSQLCCRLSSYRNCREGSSSLTCIQIGKAELLHSCFNNYAITIVANCRSHRKGVADCIINIENGDLPFQTTNQNFSNHEISDLVFFDKSGL</sequence>
<dbReference type="Proteomes" id="UP000237000">
    <property type="component" value="Unassembled WGS sequence"/>
</dbReference>
<dbReference type="AlphaFoldDB" id="A0A2P5EQ51"/>
<reference evidence="3" key="1">
    <citation type="submission" date="2016-06" db="EMBL/GenBank/DDBJ databases">
        <title>Parallel loss of symbiosis genes in relatives of nitrogen-fixing non-legume Parasponia.</title>
        <authorList>
            <person name="Van Velzen R."/>
            <person name="Holmer R."/>
            <person name="Bu F."/>
            <person name="Rutten L."/>
            <person name="Van Zeijl A."/>
            <person name="Liu W."/>
            <person name="Santuari L."/>
            <person name="Cao Q."/>
            <person name="Sharma T."/>
            <person name="Shen D."/>
            <person name="Roswanjaya Y."/>
            <person name="Wardhani T."/>
            <person name="Kalhor M.S."/>
            <person name="Jansen J."/>
            <person name="Van den Hoogen J."/>
            <person name="Gungor B."/>
            <person name="Hartog M."/>
            <person name="Hontelez J."/>
            <person name="Verver J."/>
            <person name="Yang W.-C."/>
            <person name="Schijlen E."/>
            <person name="Repin R."/>
            <person name="Schilthuizen M."/>
            <person name="Schranz E."/>
            <person name="Heidstra R."/>
            <person name="Miyata K."/>
            <person name="Fedorova E."/>
            <person name="Kohlen W."/>
            <person name="Bisseling T."/>
            <person name="Smit S."/>
            <person name="Geurts R."/>
        </authorList>
    </citation>
    <scope>NUCLEOTIDE SEQUENCE [LARGE SCALE GENOMIC DNA]</scope>
    <source>
        <strain evidence="3">cv. RG33-2</strain>
    </source>
</reference>
<organism evidence="2 3">
    <name type="scientific">Trema orientale</name>
    <name type="common">Charcoal tree</name>
    <name type="synonym">Celtis orientalis</name>
    <dbReference type="NCBI Taxonomy" id="63057"/>
    <lineage>
        <taxon>Eukaryota</taxon>
        <taxon>Viridiplantae</taxon>
        <taxon>Streptophyta</taxon>
        <taxon>Embryophyta</taxon>
        <taxon>Tracheophyta</taxon>
        <taxon>Spermatophyta</taxon>
        <taxon>Magnoliopsida</taxon>
        <taxon>eudicotyledons</taxon>
        <taxon>Gunneridae</taxon>
        <taxon>Pentapetalae</taxon>
        <taxon>rosids</taxon>
        <taxon>fabids</taxon>
        <taxon>Rosales</taxon>
        <taxon>Cannabaceae</taxon>
        <taxon>Trema</taxon>
    </lineage>
</organism>
<dbReference type="EMBL" id="JXTC01000115">
    <property type="protein sequence ID" value="PON87605.1"/>
    <property type="molecule type" value="Genomic_DNA"/>
</dbReference>
<name>A0A2P5EQ51_TREOI</name>
<feature type="compositionally biased region" description="Basic and acidic residues" evidence="1">
    <location>
        <begin position="1"/>
        <end position="12"/>
    </location>
</feature>
<dbReference type="InParanoid" id="A0A2P5EQ51"/>
<feature type="region of interest" description="Disordered" evidence="1">
    <location>
        <begin position="1"/>
        <end position="22"/>
    </location>
</feature>
<dbReference type="OrthoDB" id="10332370at2759"/>
<evidence type="ECO:0000313" key="2">
    <source>
        <dbReference type="EMBL" id="PON87605.1"/>
    </source>
</evidence>
<proteinExistence type="predicted"/>
<evidence type="ECO:0000313" key="3">
    <source>
        <dbReference type="Proteomes" id="UP000237000"/>
    </source>
</evidence>
<keyword evidence="3" id="KW-1185">Reference proteome</keyword>
<comment type="caution">
    <text evidence="2">The sequence shown here is derived from an EMBL/GenBank/DDBJ whole genome shotgun (WGS) entry which is preliminary data.</text>
</comment>